<dbReference type="RefSeq" id="WP_085748824.1">
    <property type="nucleotide sequence ID" value="NZ_BSPR01000010.1"/>
</dbReference>
<dbReference type="AlphaFoldDB" id="A0A1W6L2U2"/>
<sequence length="87" mass="9573">MSSITCYRVRVPEGRRLSGFTTAGQRVPILPGEYLAHRVEPKVPWLAAGGMLRFVGADGRDRDVHVPLPEADDLSEALSVEVEPVFQ</sequence>
<organism evidence="1 2">
    <name type="scientific">Piscinibacter gummiphilus</name>
    <dbReference type="NCBI Taxonomy" id="946333"/>
    <lineage>
        <taxon>Bacteria</taxon>
        <taxon>Pseudomonadati</taxon>
        <taxon>Pseudomonadota</taxon>
        <taxon>Betaproteobacteria</taxon>
        <taxon>Burkholderiales</taxon>
        <taxon>Sphaerotilaceae</taxon>
        <taxon>Piscinibacter</taxon>
    </lineage>
</organism>
<evidence type="ECO:0000313" key="2">
    <source>
        <dbReference type="Proteomes" id="UP000193427"/>
    </source>
</evidence>
<evidence type="ECO:0000313" key="1">
    <source>
        <dbReference type="EMBL" id="ARN18592.1"/>
    </source>
</evidence>
<proteinExistence type="predicted"/>
<dbReference type="KEGG" id="rgu:A4W93_00920"/>
<reference evidence="1 2" key="1">
    <citation type="submission" date="2016-04" db="EMBL/GenBank/DDBJ databases">
        <title>Complete genome sequence of natural rubber-degrading, novel Gram-negative bacterium, Rhizobacter gummiphilus strain NS21.</title>
        <authorList>
            <person name="Tabata M."/>
            <person name="Kasai D."/>
            <person name="Fukuda M."/>
        </authorList>
    </citation>
    <scope>NUCLEOTIDE SEQUENCE [LARGE SCALE GENOMIC DNA]</scope>
    <source>
        <strain evidence="1 2">NS21</strain>
    </source>
</reference>
<keyword evidence="2" id="KW-1185">Reference proteome</keyword>
<accession>A0A1W6L2U2</accession>
<gene>
    <name evidence="1" type="ORF">A4W93_00920</name>
</gene>
<dbReference type="OrthoDB" id="9949783at2"/>
<protein>
    <submittedName>
        <fullName evidence="1">Uncharacterized protein</fullName>
    </submittedName>
</protein>
<dbReference type="EMBL" id="CP015118">
    <property type="protein sequence ID" value="ARN18592.1"/>
    <property type="molecule type" value="Genomic_DNA"/>
</dbReference>
<name>A0A1W6L2U2_9BURK</name>
<dbReference type="Proteomes" id="UP000193427">
    <property type="component" value="Chromosome"/>
</dbReference>